<protein>
    <submittedName>
        <fullName evidence="1">Uncharacterized protein</fullName>
    </submittedName>
</protein>
<dbReference type="AlphaFoldDB" id="A0A0G1KNF5"/>
<reference evidence="1 2" key="1">
    <citation type="journal article" date="2015" name="Nature">
        <title>rRNA introns, odd ribosomes, and small enigmatic genomes across a large radiation of phyla.</title>
        <authorList>
            <person name="Brown C.T."/>
            <person name="Hug L.A."/>
            <person name="Thomas B.C."/>
            <person name="Sharon I."/>
            <person name="Castelle C.J."/>
            <person name="Singh A."/>
            <person name="Wilkins M.J."/>
            <person name="Williams K.H."/>
            <person name="Banfield J.F."/>
        </authorList>
    </citation>
    <scope>NUCLEOTIDE SEQUENCE [LARGE SCALE GENOMIC DNA]</scope>
</reference>
<name>A0A0G1KNF5_UNCKA</name>
<comment type="caution">
    <text evidence="1">The sequence shown here is derived from an EMBL/GenBank/DDBJ whole genome shotgun (WGS) entry which is preliminary data.</text>
</comment>
<dbReference type="Proteomes" id="UP000034504">
    <property type="component" value="Unassembled WGS sequence"/>
</dbReference>
<sequence length="96" mass="10923">MNKTHAAKREKKIRGTAYELISIMTIVSCTAIERCFSPHAKERSTILDIYKDKNFQREMKDALAHDKDLSILAKNFSTFIRVAEKVARGQGHDIGN</sequence>
<evidence type="ECO:0000313" key="1">
    <source>
        <dbReference type="EMBL" id="KKT85063.1"/>
    </source>
</evidence>
<gene>
    <name evidence="1" type="ORF">UW82_C0004G0069</name>
</gene>
<dbReference type="EMBL" id="LCJU01000004">
    <property type="protein sequence ID" value="KKT85063.1"/>
    <property type="molecule type" value="Genomic_DNA"/>
</dbReference>
<accession>A0A0G1KNF5</accession>
<evidence type="ECO:0000313" key="2">
    <source>
        <dbReference type="Proteomes" id="UP000034504"/>
    </source>
</evidence>
<proteinExistence type="predicted"/>
<organism evidence="1 2">
    <name type="scientific">candidate division WWE3 bacterium GW2011_GWC2_44_9</name>
    <dbReference type="NCBI Taxonomy" id="1619125"/>
    <lineage>
        <taxon>Bacteria</taxon>
        <taxon>Katanobacteria</taxon>
    </lineage>
</organism>